<protein>
    <recommendedName>
        <fullName evidence="3">DNA polymerase-3 subunit delta</fullName>
    </recommendedName>
</protein>
<dbReference type="Pfam" id="PF13177">
    <property type="entry name" value="DNA_pol3_delta2"/>
    <property type="match status" value="1"/>
</dbReference>
<dbReference type="PANTHER" id="PTHR11669">
    <property type="entry name" value="REPLICATION FACTOR C / DNA POLYMERASE III GAMMA-TAU SUBUNIT"/>
    <property type="match status" value="1"/>
</dbReference>
<evidence type="ECO:0000313" key="1">
    <source>
        <dbReference type="EMBL" id="GAA4452544.1"/>
    </source>
</evidence>
<evidence type="ECO:0000313" key="2">
    <source>
        <dbReference type="Proteomes" id="UP001501410"/>
    </source>
</evidence>
<name>A0ABP8MNL5_9BACT</name>
<reference evidence="2" key="1">
    <citation type="journal article" date="2019" name="Int. J. Syst. Evol. Microbiol.">
        <title>The Global Catalogue of Microorganisms (GCM) 10K type strain sequencing project: providing services to taxonomists for standard genome sequencing and annotation.</title>
        <authorList>
            <consortium name="The Broad Institute Genomics Platform"/>
            <consortium name="The Broad Institute Genome Sequencing Center for Infectious Disease"/>
            <person name="Wu L."/>
            <person name="Ma J."/>
        </authorList>
    </citation>
    <scope>NUCLEOTIDE SEQUENCE [LARGE SCALE GENOMIC DNA]</scope>
    <source>
        <strain evidence="2">JCM 31921</strain>
    </source>
</reference>
<evidence type="ECO:0008006" key="3">
    <source>
        <dbReference type="Google" id="ProtNLM"/>
    </source>
</evidence>
<dbReference type="PANTHER" id="PTHR11669:SF8">
    <property type="entry name" value="DNA POLYMERASE III SUBUNIT DELTA"/>
    <property type="match status" value="1"/>
</dbReference>
<dbReference type="SUPFAM" id="SSF52540">
    <property type="entry name" value="P-loop containing nucleoside triphosphate hydrolases"/>
    <property type="match status" value="1"/>
</dbReference>
<dbReference type="EMBL" id="BAABEZ010000014">
    <property type="protein sequence ID" value="GAA4452544.1"/>
    <property type="molecule type" value="Genomic_DNA"/>
</dbReference>
<comment type="caution">
    <text evidence="1">The sequence shown here is derived from an EMBL/GenBank/DDBJ whole genome shotgun (WGS) entry which is preliminary data.</text>
</comment>
<keyword evidence="2" id="KW-1185">Reference proteome</keyword>
<dbReference type="Gene3D" id="3.40.50.300">
    <property type="entry name" value="P-loop containing nucleotide triphosphate hydrolases"/>
    <property type="match status" value="1"/>
</dbReference>
<organism evidence="1 2">
    <name type="scientific">Rurimicrobium arvi</name>
    <dbReference type="NCBI Taxonomy" id="2049916"/>
    <lineage>
        <taxon>Bacteria</taxon>
        <taxon>Pseudomonadati</taxon>
        <taxon>Bacteroidota</taxon>
        <taxon>Chitinophagia</taxon>
        <taxon>Chitinophagales</taxon>
        <taxon>Chitinophagaceae</taxon>
        <taxon>Rurimicrobium</taxon>
    </lineage>
</organism>
<dbReference type="InterPro" id="IPR050238">
    <property type="entry name" value="DNA_Rep/Repair_Clamp_Loader"/>
</dbReference>
<dbReference type="InterPro" id="IPR027417">
    <property type="entry name" value="P-loop_NTPase"/>
</dbReference>
<dbReference type="Proteomes" id="UP001501410">
    <property type="component" value="Unassembled WGS sequence"/>
</dbReference>
<dbReference type="RefSeq" id="WP_344823863.1">
    <property type="nucleotide sequence ID" value="NZ_BAABEZ010000014.1"/>
</dbReference>
<sequence length="378" mass="42935">MRFSQIVGQQAAKEHFLNMWHHQQLPHALLIHGNEGTGVLPFALAISQFILCENRQSADACGQCPACTQASKLAHPDLNISFPSIKPEKKKENLSTYYIDDFRKFVAQSPYGTTFDWLQSTGAENKQGNISAEECRSMIEKLALKSHVENGYKILLVWRPEFLGKEGNILLKLIEEPPARTILILAAEVLEQILPTILSRVQRIKLLPLRQEEIAQALSDREQTDVHQAQRIAMMASGNFHTALQLLHHPVNDLLPATKHWFNMLFVRRGIDASKAMEEQAKEGREGIKNFLIYVEHLLQAVIRFRYTGQCRLGGEELDFIQKLAKTPLTQAAIEQMIDALNRMGFYIQRNANAKIQLQALNIEMMYAIQNKKVSSLN</sequence>
<gene>
    <name evidence="1" type="ORF">GCM10023092_11780</name>
</gene>
<accession>A0ABP8MNL5</accession>
<proteinExistence type="predicted"/>